<dbReference type="InterPro" id="IPR050834">
    <property type="entry name" value="Glycosyltransf_2"/>
</dbReference>
<feature type="domain" description="Glycosyltransferase 2-like" evidence="1">
    <location>
        <begin position="17"/>
        <end position="144"/>
    </location>
</feature>
<dbReference type="GO" id="GO:0016740">
    <property type="term" value="F:transferase activity"/>
    <property type="evidence" value="ECO:0007669"/>
    <property type="project" value="UniProtKB-KW"/>
</dbReference>
<keyword evidence="3" id="KW-1185">Reference proteome</keyword>
<comment type="caution">
    <text evidence="2">The sequence shown here is derived from an EMBL/GenBank/DDBJ whole genome shotgun (WGS) entry which is preliminary data.</text>
</comment>
<dbReference type="Gene3D" id="3.90.550.10">
    <property type="entry name" value="Spore Coat Polysaccharide Biosynthesis Protein SpsA, Chain A"/>
    <property type="match status" value="1"/>
</dbReference>
<evidence type="ECO:0000313" key="3">
    <source>
        <dbReference type="Proteomes" id="UP000583266"/>
    </source>
</evidence>
<protein>
    <submittedName>
        <fullName evidence="2">Glycosyltransferase family 2 protein</fullName>
    </submittedName>
</protein>
<dbReference type="PANTHER" id="PTHR43685:SF2">
    <property type="entry name" value="GLYCOSYLTRANSFERASE 2-LIKE DOMAIN-CONTAINING PROTEIN"/>
    <property type="match status" value="1"/>
</dbReference>
<accession>A0A848GNF6</accession>
<dbReference type="PANTHER" id="PTHR43685">
    <property type="entry name" value="GLYCOSYLTRANSFERASE"/>
    <property type="match status" value="1"/>
</dbReference>
<evidence type="ECO:0000259" key="1">
    <source>
        <dbReference type="Pfam" id="PF00535"/>
    </source>
</evidence>
<evidence type="ECO:0000313" key="2">
    <source>
        <dbReference type="EMBL" id="NML40006.1"/>
    </source>
</evidence>
<dbReference type="InterPro" id="IPR029044">
    <property type="entry name" value="Nucleotide-diphossugar_trans"/>
</dbReference>
<dbReference type="AlphaFoldDB" id="A0A848GNF6"/>
<name>A0A848GNF6_9BACT</name>
<dbReference type="SUPFAM" id="SSF53448">
    <property type="entry name" value="Nucleotide-diphospho-sugar transferases"/>
    <property type="match status" value="1"/>
</dbReference>
<dbReference type="RefSeq" id="WP_169227050.1">
    <property type="nucleotide sequence ID" value="NZ_JABBGC010000002.1"/>
</dbReference>
<organism evidence="2 3">
    <name type="scientific">Chitinophaga fulva</name>
    <dbReference type="NCBI Taxonomy" id="2728842"/>
    <lineage>
        <taxon>Bacteria</taxon>
        <taxon>Pseudomonadati</taxon>
        <taxon>Bacteroidota</taxon>
        <taxon>Chitinophagia</taxon>
        <taxon>Chitinophagales</taxon>
        <taxon>Chitinophagaceae</taxon>
        <taxon>Chitinophaga</taxon>
    </lineage>
</organism>
<dbReference type="CDD" id="cd00761">
    <property type="entry name" value="Glyco_tranf_GTA_type"/>
    <property type="match status" value="1"/>
</dbReference>
<reference evidence="2 3" key="1">
    <citation type="submission" date="2020-04" db="EMBL/GenBank/DDBJ databases">
        <title>Chitinophaga sp. G-6-1-13 sp. nov., isolated from soil.</title>
        <authorList>
            <person name="Dahal R.H."/>
            <person name="Chaudhary D.K."/>
        </authorList>
    </citation>
    <scope>NUCLEOTIDE SEQUENCE [LARGE SCALE GENOMIC DNA]</scope>
    <source>
        <strain evidence="2 3">G-6-1-13</strain>
    </source>
</reference>
<proteinExistence type="predicted"/>
<gene>
    <name evidence="2" type="ORF">HHL17_22585</name>
</gene>
<dbReference type="EMBL" id="JABBGC010000002">
    <property type="protein sequence ID" value="NML40006.1"/>
    <property type="molecule type" value="Genomic_DNA"/>
</dbReference>
<keyword evidence="2" id="KW-0808">Transferase</keyword>
<sequence>MSISISDNTKIFHKMIVLVPFRNAGNYIIDCVSSVLGQEYKNYEVYLLDDASDDGTLDLIDEDLEHFHIVRNKERLGSLENMYQALVNLPIEDEDVVVLLDGDDYIFGEFAFQIVNNKYNENALLTYGQYITNYGFYDPCPPYTPEEFENLRQSGWKASHLKTFKYKLFKAFLQQDPNADNFRYNDGRFYASTSDQALMLPLMEVAGYENVVSIPNIVYCYRIHPNNDHQTDSGRKLQLEAVHDIRSRPSLKRMF</sequence>
<dbReference type="Pfam" id="PF00535">
    <property type="entry name" value="Glycos_transf_2"/>
    <property type="match status" value="1"/>
</dbReference>
<dbReference type="Proteomes" id="UP000583266">
    <property type="component" value="Unassembled WGS sequence"/>
</dbReference>
<dbReference type="InterPro" id="IPR001173">
    <property type="entry name" value="Glyco_trans_2-like"/>
</dbReference>